<evidence type="ECO:0000259" key="1">
    <source>
        <dbReference type="PROSITE" id="PS51186"/>
    </source>
</evidence>
<dbReference type="InterPro" id="IPR052523">
    <property type="entry name" value="Trichothecene_AcTrans"/>
</dbReference>
<dbReference type="PROSITE" id="PS51186">
    <property type="entry name" value="GNAT"/>
    <property type="match status" value="1"/>
</dbReference>
<proteinExistence type="predicted"/>
<dbReference type="OrthoDB" id="2832510at2759"/>
<sequence length="225" mass="24475">MVSSTIKVLPAQPSDMEALARVEFAAFENNEFGLVAFGRPSEADIIQRAQTMGVSHIPGEVVRITKAAMIDLDGKEEIVGLASWSRFTAGDVVITEGKDKGRNLTGFACPELFVDGIVRGEELMKLSSGEKDYLKLNVLAVSPKAQRRGVGSKLLSDGLQEADEAGIQTVLAASEDGEPLYKRHGFLEYEKFILNLSDYRGGEGKGFSRHVIMNRPARATLSELE</sequence>
<dbReference type="PANTHER" id="PTHR42791">
    <property type="entry name" value="GNAT FAMILY ACETYLTRANSFERASE"/>
    <property type="match status" value="1"/>
</dbReference>
<dbReference type="InterPro" id="IPR000182">
    <property type="entry name" value="GNAT_dom"/>
</dbReference>
<dbReference type="PANTHER" id="PTHR42791:SF1">
    <property type="entry name" value="N-ACETYLTRANSFERASE DOMAIN-CONTAINING PROTEIN"/>
    <property type="match status" value="1"/>
</dbReference>
<evidence type="ECO:0000313" key="2">
    <source>
        <dbReference type="EMBL" id="KIN06429.1"/>
    </source>
</evidence>
<keyword evidence="3" id="KW-1185">Reference proteome</keyword>
<protein>
    <recommendedName>
        <fullName evidence="1">N-acetyltransferase domain-containing protein</fullName>
    </recommendedName>
</protein>
<reference evidence="2 3" key="1">
    <citation type="submission" date="2014-04" db="EMBL/GenBank/DDBJ databases">
        <authorList>
            <consortium name="DOE Joint Genome Institute"/>
            <person name="Kuo A."/>
            <person name="Martino E."/>
            <person name="Perotto S."/>
            <person name="Kohler A."/>
            <person name="Nagy L.G."/>
            <person name="Floudas D."/>
            <person name="Copeland A."/>
            <person name="Barry K.W."/>
            <person name="Cichocki N."/>
            <person name="Veneault-Fourrey C."/>
            <person name="LaButti K."/>
            <person name="Lindquist E.A."/>
            <person name="Lipzen A."/>
            <person name="Lundell T."/>
            <person name="Morin E."/>
            <person name="Murat C."/>
            <person name="Sun H."/>
            <person name="Tunlid A."/>
            <person name="Henrissat B."/>
            <person name="Grigoriev I.V."/>
            <person name="Hibbett D.S."/>
            <person name="Martin F."/>
            <person name="Nordberg H.P."/>
            <person name="Cantor M.N."/>
            <person name="Hua S.X."/>
        </authorList>
    </citation>
    <scope>NUCLEOTIDE SEQUENCE [LARGE SCALE GENOMIC DNA]</scope>
    <source>
        <strain evidence="2 3">Zn</strain>
    </source>
</reference>
<evidence type="ECO:0000313" key="3">
    <source>
        <dbReference type="Proteomes" id="UP000054321"/>
    </source>
</evidence>
<gene>
    <name evidence="2" type="ORF">OIDMADRAFT_176499</name>
</gene>
<dbReference type="InParanoid" id="A0A0C3D550"/>
<dbReference type="Gene3D" id="3.40.630.30">
    <property type="match status" value="1"/>
</dbReference>
<dbReference type="EMBL" id="KN832871">
    <property type="protein sequence ID" value="KIN06429.1"/>
    <property type="molecule type" value="Genomic_DNA"/>
</dbReference>
<feature type="domain" description="N-acetyltransferase" evidence="1">
    <location>
        <begin position="62"/>
        <end position="218"/>
    </location>
</feature>
<dbReference type="CDD" id="cd04301">
    <property type="entry name" value="NAT_SF"/>
    <property type="match status" value="1"/>
</dbReference>
<dbReference type="SUPFAM" id="SSF55729">
    <property type="entry name" value="Acyl-CoA N-acyltransferases (Nat)"/>
    <property type="match status" value="1"/>
</dbReference>
<dbReference type="STRING" id="913774.A0A0C3D550"/>
<name>A0A0C3D550_OIDMZ</name>
<dbReference type="InterPro" id="IPR016181">
    <property type="entry name" value="Acyl_CoA_acyltransferase"/>
</dbReference>
<dbReference type="GO" id="GO:0016747">
    <property type="term" value="F:acyltransferase activity, transferring groups other than amino-acyl groups"/>
    <property type="evidence" value="ECO:0007669"/>
    <property type="project" value="InterPro"/>
</dbReference>
<organism evidence="2 3">
    <name type="scientific">Oidiodendron maius (strain Zn)</name>
    <dbReference type="NCBI Taxonomy" id="913774"/>
    <lineage>
        <taxon>Eukaryota</taxon>
        <taxon>Fungi</taxon>
        <taxon>Dikarya</taxon>
        <taxon>Ascomycota</taxon>
        <taxon>Pezizomycotina</taxon>
        <taxon>Leotiomycetes</taxon>
        <taxon>Leotiomycetes incertae sedis</taxon>
        <taxon>Myxotrichaceae</taxon>
        <taxon>Oidiodendron</taxon>
    </lineage>
</organism>
<accession>A0A0C3D550</accession>
<dbReference type="Pfam" id="PF13508">
    <property type="entry name" value="Acetyltransf_7"/>
    <property type="match status" value="1"/>
</dbReference>
<reference evidence="3" key="2">
    <citation type="submission" date="2015-01" db="EMBL/GenBank/DDBJ databases">
        <title>Evolutionary Origins and Diversification of the Mycorrhizal Mutualists.</title>
        <authorList>
            <consortium name="DOE Joint Genome Institute"/>
            <consortium name="Mycorrhizal Genomics Consortium"/>
            <person name="Kohler A."/>
            <person name="Kuo A."/>
            <person name="Nagy L.G."/>
            <person name="Floudas D."/>
            <person name="Copeland A."/>
            <person name="Barry K.W."/>
            <person name="Cichocki N."/>
            <person name="Veneault-Fourrey C."/>
            <person name="LaButti K."/>
            <person name="Lindquist E.A."/>
            <person name="Lipzen A."/>
            <person name="Lundell T."/>
            <person name="Morin E."/>
            <person name="Murat C."/>
            <person name="Riley R."/>
            <person name="Ohm R."/>
            <person name="Sun H."/>
            <person name="Tunlid A."/>
            <person name="Henrissat B."/>
            <person name="Grigoriev I.V."/>
            <person name="Hibbett D.S."/>
            <person name="Martin F."/>
        </authorList>
    </citation>
    <scope>NUCLEOTIDE SEQUENCE [LARGE SCALE GENOMIC DNA]</scope>
    <source>
        <strain evidence="3">Zn</strain>
    </source>
</reference>
<dbReference type="Proteomes" id="UP000054321">
    <property type="component" value="Unassembled WGS sequence"/>
</dbReference>
<dbReference type="AlphaFoldDB" id="A0A0C3D550"/>
<dbReference type="HOGENOM" id="CLU_060131_6_3_1"/>